<evidence type="ECO:0000256" key="3">
    <source>
        <dbReference type="ARBA" id="ARBA00023163"/>
    </source>
</evidence>
<dbReference type="Proteomes" id="UP001219037">
    <property type="component" value="Chromosome"/>
</dbReference>
<dbReference type="PROSITE" id="PS50977">
    <property type="entry name" value="HTH_TETR_2"/>
    <property type="match status" value="1"/>
</dbReference>
<name>A0ABY8H664_9MICC</name>
<keyword evidence="7" id="KW-1185">Reference proteome</keyword>
<accession>A0ABY8H664</accession>
<dbReference type="RefSeq" id="WP_278157363.1">
    <property type="nucleotide sequence ID" value="NZ_CP121252.1"/>
</dbReference>
<dbReference type="PANTHER" id="PTHR47506">
    <property type="entry name" value="TRANSCRIPTIONAL REGULATORY PROTEIN"/>
    <property type="match status" value="1"/>
</dbReference>
<gene>
    <name evidence="6" type="ORF">P8192_12585</name>
</gene>
<protein>
    <submittedName>
        <fullName evidence="6">TetR family transcriptional regulator</fullName>
    </submittedName>
</protein>
<keyword evidence="2 4" id="KW-0238">DNA-binding</keyword>
<evidence type="ECO:0000313" key="6">
    <source>
        <dbReference type="EMBL" id="WFP16210.1"/>
    </source>
</evidence>
<proteinExistence type="predicted"/>
<dbReference type="InterPro" id="IPR009057">
    <property type="entry name" value="Homeodomain-like_sf"/>
</dbReference>
<reference evidence="6 7" key="1">
    <citation type="submission" date="2023-04" db="EMBL/GenBank/DDBJ databases">
        <title>Funneling lignin-derived compounds into biodiesel using alkali-halophilic Citricoccus sp. P2.</title>
        <authorList>
            <person name="Luo C.-B."/>
        </authorList>
    </citation>
    <scope>NUCLEOTIDE SEQUENCE [LARGE SCALE GENOMIC DNA]</scope>
    <source>
        <strain evidence="6 7">P2</strain>
    </source>
</reference>
<dbReference type="InterPro" id="IPR001647">
    <property type="entry name" value="HTH_TetR"/>
</dbReference>
<evidence type="ECO:0000313" key="7">
    <source>
        <dbReference type="Proteomes" id="UP001219037"/>
    </source>
</evidence>
<dbReference type="EMBL" id="CP121252">
    <property type="protein sequence ID" value="WFP16210.1"/>
    <property type="molecule type" value="Genomic_DNA"/>
</dbReference>
<evidence type="ECO:0000256" key="1">
    <source>
        <dbReference type="ARBA" id="ARBA00023015"/>
    </source>
</evidence>
<dbReference type="Gene3D" id="1.10.357.10">
    <property type="entry name" value="Tetracycline Repressor, domain 2"/>
    <property type="match status" value="1"/>
</dbReference>
<organism evidence="6 7">
    <name type="scientific">Citricoccus muralis</name>
    <dbReference type="NCBI Taxonomy" id="169134"/>
    <lineage>
        <taxon>Bacteria</taxon>
        <taxon>Bacillati</taxon>
        <taxon>Actinomycetota</taxon>
        <taxon>Actinomycetes</taxon>
        <taxon>Micrococcales</taxon>
        <taxon>Micrococcaceae</taxon>
        <taxon>Citricoccus</taxon>
    </lineage>
</organism>
<dbReference type="Pfam" id="PF00440">
    <property type="entry name" value="TetR_N"/>
    <property type="match status" value="1"/>
</dbReference>
<dbReference type="SUPFAM" id="SSF46689">
    <property type="entry name" value="Homeodomain-like"/>
    <property type="match status" value="1"/>
</dbReference>
<keyword evidence="3" id="KW-0804">Transcription</keyword>
<feature type="domain" description="HTH tetR-type" evidence="5">
    <location>
        <begin position="10"/>
        <end position="70"/>
    </location>
</feature>
<evidence type="ECO:0000256" key="4">
    <source>
        <dbReference type="PROSITE-ProRule" id="PRU00335"/>
    </source>
</evidence>
<sequence length="173" mass="18657">MGRVSQARAAENRERVVATASRLFRERGVENVSIADVMAEAVLTVGAFYKQFESKEAHRSEAFAYTFDDAARSWSTVVARTPSVYALAEHYLSSRPARYTCPILAIAAPASHSVPEAEPRATYAQGVESLYAQFCEAAGVNHDDAEPSGEDPRVTFAAMIGAALLEKAVGPTE</sequence>
<evidence type="ECO:0000259" key="5">
    <source>
        <dbReference type="PROSITE" id="PS50977"/>
    </source>
</evidence>
<feature type="DNA-binding region" description="H-T-H motif" evidence="4">
    <location>
        <begin position="33"/>
        <end position="52"/>
    </location>
</feature>
<dbReference type="PANTHER" id="PTHR47506:SF7">
    <property type="entry name" value="TRANSCRIPTIONAL REGULATORY PROTEIN"/>
    <property type="match status" value="1"/>
</dbReference>
<keyword evidence="1" id="KW-0805">Transcription regulation</keyword>
<dbReference type="Gene3D" id="1.10.10.60">
    <property type="entry name" value="Homeodomain-like"/>
    <property type="match status" value="1"/>
</dbReference>
<evidence type="ECO:0000256" key="2">
    <source>
        <dbReference type="ARBA" id="ARBA00023125"/>
    </source>
</evidence>